<dbReference type="InterPro" id="IPR002067">
    <property type="entry name" value="MCP"/>
</dbReference>
<dbReference type="PROSITE" id="PS50920">
    <property type="entry name" value="SOLCAR"/>
    <property type="match status" value="3"/>
</dbReference>
<comment type="cofactor">
    <cofactor evidence="1">
        <name>pyridoxal 5'-phosphate</name>
        <dbReference type="ChEBI" id="CHEBI:597326"/>
    </cofactor>
</comment>
<dbReference type="PANTHER" id="PTHR45667">
    <property type="entry name" value="S-ADENOSYLMETHIONINE MITOCHONDRIAL CARRIER PROTEIN"/>
    <property type="match status" value="1"/>
</dbReference>
<feature type="transmembrane region" description="Helical" evidence="17">
    <location>
        <begin position="151"/>
        <end position="170"/>
    </location>
</feature>
<evidence type="ECO:0000256" key="14">
    <source>
        <dbReference type="ARBA" id="ARBA00023136"/>
    </source>
</evidence>
<dbReference type="SUPFAM" id="SSF53383">
    <property type="entry name" value="PLP-dependent transferases"/>
    <property type="match status" value="1"/>
</dbReference>
<evidence type="ECO:0000313" key="20">
    <source>
        <dbReference type="EMBL" id="KAF9682782.1"/>
    </source>
</evidence>
<evidence type="ECO:0000256" key="7">
    <source>
        <dbReference type="ARBA" id="ARBA00022576"/>
    </source>
</evidence>
<keyword evidence="9" id="KW-0949">S-adenosyl-L-methionine</keyword>
<keyword evidence="7" id="KW-0808">Transferase</keyword>
<dbReference type="Proteomes" id="UP000657918">
    <property type="component" value="Unassembled WGS sequence"/>
</dbReference>
<dbReference type="Pfam" id="PF04864">
    <property type="entry name" value="Alliinase_C"/>
    <property type="match status" value="1"/>
</dbReference>
<accession>A0A835K8Q9</accession>
<keyword evidence="10 16" id="KW-0812">Transmembrane</keyword>
<feature type="transmembrane region" description="Helical" evidence="17">
    <location>
        <begin position="341"/>
        <end position="359"/>
    </location>
</feature>
<keyword evidence="12" id="KW-0809">Transit peptide</keyword>
<dbReference type="InterPro" id="IPR018108">
    <property type="entry name" value="MCP_transmembrane"/>
</dbReference>
<dbReference type="Pfam" id="PF04863">
    <property type="entry name" value="EGF_alliinase"/>
    <property type="match status" value="1"/>
</dbReference>
<evidence type="ECO:0008006" key="22">
    <source>
        <dbReference type="Google" id="ProtNLM"/>
    </source>
</evidence>
<protein>
    <recommendedName>
        <fullName evidence="22">Alliinase C-terminal domain-containing protein</fullName>
    </recommendedName>
</protein>
<gene>
    <name evidence="20" type="ORF">SADUNF_Sadunf05G0144200</name>
</gene>
<keyword evidence="6" id="KW-0150">Chloroplast</keyword>
<keyword evidence="8" id="KW-0934">Plastid</keyword>
<evidence type="ECO:0000256" key="13">
    <source>
        <dbReference type="ARBA" id="ARBA00022989"/>
    </source>
</evidence>
<sequence>MDVPTFQKISLGKFLVLYQPYRKVGTRADALEYKRCSSPMEHPCRFFASVNAAENKPFCLLHAVYEGMIAGGAAGVIAEAVLYPIDTIKTRLQASGPILSHFSLFFALHCIPIPKCYRLASRRRTFQTAACELRLYMIVARGGGKIILKGLYSGLAGNLAGVLPASAIFVGVYEPTKQKLLKSLPENLSALAQLTAGAIGGAASSLVRVPTEVVKQRMQTGQFASAPDAIRLIVSKEGVKGLYAGYGSFLLRDLPFDAIQFCIYEQMLMGYKLVAKRDLKDAEIAIVGAFAGAITGAMTTPLDVVKTRLMVQGSANQYKGIFDCARTIAKEEGTRALLKGVGPRVLWIGVGGAIFFGVLEKTKQILAQRCPEPKMGVSEKKESDMVKTQSLKYVLCLLCSVILNIIFVFKEGGEWNLSWSQIAAREAEAVAAISCSGHGRAYLDGLVLDGNKEPVCECNTCYGGPDCSQFLPDCAADANGGDPLFLEPFWMQHAASSALLVAGWHRMSYKYSDNSFISEELEKHIRKVHSTVGNACTDKRYIVFGAGSTQLLNAAVHALSPDNSSSPARVVASIPFYPVYELQTDIFRSVNFNFQGDTSLWKNNSDTGTEIIEFVTSPNNPDGQLNKAVLHGPNVKTIHDHAYYWPHFTAIPAPADGDVMIFTLSKLTGHAGSRFGWAIIKDETIYQRMSTYLTLNTMGVSRDSQLRTLKLLKVVLAGKGREIFGFGHETMKKRWEKLNKVISMSKRFSLQEIVPKYCTYFQKIRGVSPAYGWLKCEKEEDKHCSAVLQAAANITGRQGSLFYAEDRYVRLSLIKSKDDFDLLLHKLHEVVAGEEGPKNIFN</sequence>
<feature type="transmembrane region" description="Helical" evidence="17">
    <location>
        <begin position="282"/>
        <end position="302"/>
    </location>
</feature>
<dbReference type="GO" id="GO:0008483">
    <property type="term" value="F:transaminase activity"/>
    <property type="evidence" value="ECO:0007669"/>
    <property type="project" value="UniProtKB-KW"/>
</dbReference>
<dbReference type="AlphaFoldDB" id="A0A835K8Q9"/>
<dbReference type="InterPro" id="IPR015421">
    <property type="entry name" value="PyrdxlP-dep_Trfase_major"/>
</dbReference>
<evidence type="ECO:0000256" key="11">
    <source>
        <dbReference type="ARBA" id="ARBA00022737"/>
    </source>
</evidence>
<evidence type="ECO:0000256" key="16">
    <source>
        <dbReference type="PROSITE-ProRule" id="PRU00282"/>
    </source>
</evidence>
<dbReference type="InterPro" id="IPR015422">
    <property type="entry name" value="PyrdxlP-dep_Trfase_small"/>
</dbReference>
<feature type="repeat" description="Solcar" evidence="16">
    <location>
        <begin position="279"/>
        <end position="365"/>
    </location>
</feature>
<keyword evidence="13 17" id="KW-1133">Transmembrane helix</keyword>
<proteinExistence type="inferred from homology"/>
<evidence type="ECO:0000256" key="9">
    <source>
        <dbReference type="ARBA" id="ARBA00022691"/>
    </source>
</evidence>
<evidence type="ECO:0000256" key="12">
    <source>
        <dbReference type="ARBA" id="ARBA00022946"/>
    </source>
</evidence>
<dbReference type="InterPro" id="IPR015424">
    <property type="entry name" value="PyrdxlP-dep_Trfase"/>
</dbReference>
<dbReference type="Gene3D" id="3.90.1150.10">
    <property type="entry name" value="Aspartate Aminotransferase, domain 1"/>
    <property type="match status" value="1"/>
</dbReference>
<dbReference type="GO" id="GO:0031969">
    <property type="term" value="C:chloroplast membrane"/>
    <property type="evidence" value="ECO:0007669"/>
    <property type="project" value="UniProtKB-SubCell"/>
</dbReference>
<dbReference type="InterPro" id="IPR023395">
    <property type="entry name" value="MCP_dom_sf"/>
</dbReference>
<evidence type="ECO:0000256" key="6">
    <source>
        <dbReference type="ARBA" id="ARBA00022528"/>
    </source>
</evidence>
<dbReference type="GO" id="GO:0016846">
    <property type="term" value="F:carbon-sulfur lyase activity"/>
    <property type="evidence" value="ECO:0007669"/>
    <property type="project" value="InterPro"/>
</dbReference>
<name>A0A835K8Q9_9ROSI</name>
<dbReference type="GO" id="GO:0055085">
    <property type="term" value="P:transmembrane transport"/>
    <property type="evidence" value="ECO:0007669"/>
    <property type="project" value="InterPro"/>
</dbReference>
<evidence type="ECO:0000256" key="2">
    <source>
        <dbReference type="ARBA" id="ARBA00004141"/>
    </source>
</evidence>
<dbReference type="Pfam" id="PF00153">
    <property type="entry name" value="Mito_carr"/>
    <property type="match status" value="3"/>
</dbReference>
<dbReference type="SUPFAM" id="SSF103506">
    <property type="entry name" value="Mitochondrial carrier"/>
    <property type="match status" value="1"/>
</dbReference>
<dbReference type="Gene3D" id="2.10.25.30">
    <property type="entry name" value="EGF-like, alliinase"/>
    <property type="match status" value="1"/>
</dbReference>
<evidence type="ECO:0000259" key="18">
    <source>
        <dbReference type="Pfam" id="PF04863"/>
    </source>
</evidence>
<comment type="similarity">
    <text evidence="4">Belongs to the mitochondrial carrier (TC 2.A.29) family.</text>
</comment>
<evidence type="ECO:0000259" key="19">
    <source>
        <dbReference type="Pfam" id="PF04864"/>
    </source>
</evidence>
<dbReference type="InterPro" id="IPR006947">
    <property type="entry name" value="EGF_alliinase"/>
</dbReference>
<keyword evidence="14 16" id="KW-0472">Membrane</keyword>
<keyword evidence="21" id="KW-1185">Reference proteome</keyword>
<feature type="transmembrane region" description="Helical" evidence="17">
    <location>
        <begin position="390"/>
        <end position="409"/>
    </location>
</feature>
<dbReference type="Gene3D" id="1.50.40.10">
    <property type="entry name" value="Mitochondrial carrier domain"/>
    <property type="match status" value="2"/>
</dbReference>
<feature type="domain" description="Alliinase EGF-like" evidence="18">
    <location>
        <begin position="418"/>
        <end position="474"/>
    </location>
</feature>
<comment type="subcellular location">
    <subcellularLocation>
        <location evidence="2">Membrane</location>
        <topology evidence="2">Multi-pass membrane protein</topology>
    </subcellularLocation>
    <subcellularLocation>
        <location evidence="15">Plastid</location>
        <location evidence="15">Chloroplast membrane</location>
    </subcellularLocation>
</comment>
<organism evidence="20 21">
    <name type="scientific">Salix dunnii</name>
    <dbReference type="NCBI Taxonomy" id="1413687"/>
    <lineage>
        <taxon>Eukaryota</taxon>
        <taxon>Viridiplantae</taxon>
        <taxon>Streptophyta</taxon>
        <taxon>Embryophyta</taxon>
        <taxon>Tracheophyta</taxon>
        <taxon>Spermatophyta</taxon>
        <taxon>Magnoliopsida</taxon>
        <taxon>eudicotyledons</taxon>
        <taxon>Gunneridae</taxon>
        <taxon>Pentapetalae</taxon>
        <taxon>rosids</taxon>
        <taxon>fabids</taxon>
        <taxon>Malpighiales</taxon>
        <taxon>Salicaceae</taxon>
        <taxon>Saliceae</taxon>
        <taxon>Salix</taxon>
    </lineage>
</organism>
<feature type="repeat" description="Solcar" evidence="16">
    <location>
        <begin position="188"/>
        <end position="270"/>
    </location>
</feature>
<dbReference type="InterPro" id="IPR006948">
    <property type="entry name" value="Alliinase_C"/>
</dbReference>
<comment type="caution">
    <text evidence="20">The sequence shown here is derived from an EMBL/GenBank/DDBJ whole genome shotgun (WGS) entry which is preliminary data.</text>
</comment>
<evidence type="ECO:0000256" key="8">
    <source>
        <dbReference type="ARBA" id="ARBA00022640"/>
    </source>
</evidence>
<evidence type="ECO:0000256" key="15">
    <source>
        <dbReference type="ARBA" id="ARBA00046299"/>
    </source>
</evidence>
<evidence type="ECO:0000256" key="17">
    <source>
        <dbReference type="SAM" id="Phobius"/>
    </source>
</evidence>
<evidence type="ECO:0000256" key="1">
    <source>
        <dbReference type="ARBA" id="ARBA00001933"/>
    </source>
</evidence>
<feature type="domain" description="Alliinase C-terminal" evidence="19">
    <location>
        <begin position="476"/>
        <end position="830"/>
    </location>
</feature>
<dbReference type="CDD" id="cd00609">
    <property type="entry name" value="AAT_like"/>
    <property type="match status" value="1"/>
</dbReference>
<comment type="similarity">
    <text evidence="3">Belongs to the alliinase family.</text>
</comment>
<feature type="transmembrane region" description="Helical" evidence="17">
    <location>
        <begin position="190"/>
        <end position="209"/>
    </location>
</feature>
<dbReference type="Gene3D" id="3.40.640.10">
    <property type="entry name" value="Type I PLP-dependent aspartate aminotransferase-like (Major domain)"/>
    <property type="match status" value="1"/>
</dbReference>
<dbReference type="FunFam" id="1.50.40.10:FF:000038">
    <property type="entry name" value="S-adenosylmethionine carrier 1 chloroplastic/mitochondrial"/>
    <property type="match status" value="1"/>
</dbReference>
<feature type="repeat" description="Solcar" evidence="16">
    <location>
        <begin position="62"/>
        <end position="179"/>
    </location>
</feature>
<dbReference type="InterPro" id="IPR037029">
    <property type="entry name" value="Alliinase_N_sf"/>
</dbReference>
<evidence type="ECO:0000313" key="21">
    <source>
        <dbReference type="Proteomes" id="UP000657918"/>
    </source>
</evidence>
<dbReference type="EMBL" id="JADGMS010000005">
    <property type="protein sequence ID" value="KAF9682782.1"/>
    <property type="molecule type" value="Genomic_DNA"/>
</dbReference>
<reference evidence="20 21" key="1">
    <citation type="submission" date="2020-10" db="EMBL/GenBank/DDBJ databases">
        <title>Plant Genome Project.</title>
        <authorList>
            <person name="Zhang R.-G."/>
        </authorList>
    </citation>
    <scope>NUCLEOTIDE SEQUENCE [LARGE SCALE GENOMIC DNA]</scope>
    <source>
        <strain evidence="20">FAFU-HL-1</strain>
        <tissue evidence="20">Leaf</tissue>
    </source>
</reference>
<keyword evidence="11" id="KW-0677">Repeat</keyword>
<evidence type="ECO:0000256" key="4">
    <source>
        <dbReference type="ARBA" id="ARBA00006375"/>
    </source>
</evidence>
<evidence type="ECO:0000256" key="10">
    <source>
        <dbReference type="ARBA" id="ARBA00022692"/>
    </source>
</evidence>
<keyword evidence="7" id="KW-0032">Aminotransferase</keyword>
<dbReference type="OrthoDB" id="2020362at2759"/>
<evidence type="ECO:0000256" key="3">
    <source>
        <dbReference type="ARBA" id="ARBA00006312"/>
    </source>
</evidence>
<keyword evidence="5" id="KW-0813">Transport</keyword>
<evidence type="ECO:0000256" key="5">
    <source>
        <dbReference type="ARBA" id="ARBA00022448"/>
    </source>
</evidence>
<dbReference type="PRINTS" id="PR00926">
    <property type="entry name" value="MITOCARRIER"/>
</dbReference>